<organism evidence="2">
    <name type="scientific">Plasmodium falciparum Santa Lucia</name>
    <dbReference type="NCBI Taxonomy" id="478859"/>
    <lineage>
        <taxon>Eukaryota</taxon>
        <taxon>Sar</taxon>
        <taxon>Alveolata</taxon>
        <taxon>Apicomplexa</taxon>
        <taxon>Aconoidasida</taxon>
        <taxon>Haemosporida</taxon>
        <taxon>Plasmodiidae</taxon>
        <taxon>Plasmodium</taxon>
        <taxon>Plasmodium (Laverania)</taxon>
    </lineage>
</organism>
<proteinExistence type="predicted"/>
<reference evidence="2" key="1">
    <citation type="submission" date="2013-02" db="EMBL/GenBank/DDBJ databases">
        <title>The Genome Sequence of Plasmodium falciparum Santa Lucia.</title>
        <authorList>
            <consortium name="The Broad Institute Genome Sequencing Platform"/>
            <consortium name="The Broad Institute Genome Sequencing Center for Infectious Disease"/>
            <person name="Neafsey D."/>
            <person name="Cheeseman I."/>
            <person name="Volkman S."/>
            <person name="Adams J."/>
            <person name="Walker B."/>
            <person name="Young S.K."/>
            <person name="Zeng Q."/>
            <person name="Gargeya S."/>
            <person name="Fitzgerald M."/>
            <person name="Haas B."/>
            <person name="Abouelleil A."/>
            <person name="Alvarado L."/>
            <person name="Arachchi H.M."/>
            <person name="Berlin A.M."/>
            <person name="Chapman S.B."/>
            <person name="Dewar J."/>
            <person name="Goldberg J."/>
            <person name="Griggs A."/>
            <person name="Gujja S."/>
            <person name="Hansen M."/>
            <person name="Howarth C."/>
            <person name="Imamovic A."/>
            <person name="Larimer J."/>
            <person name="McCowan C."/>
            <person name="Murphy C."/>
            <person name="Neiman D."/>
            <person name="Pearson M."/>
            <person name="Priest M."/>
            <person name="Roberts A."/>
            <person name="Saif S."/>
            <person name="Shea T."/>
            <person name="Sisk P."/>
            <person name="Sykes S."/>
            <person name="Wortman J."/>
            <person name="Nusbaum C."/>
            <person name="Birren B."/>
        </authorList>
    </citation>
    <scope>NUCLEOTIDE SEQUENCE [LARGE SCALE GENOMIC DNA]</scope>
    <source>
        <strain evidence="2">Santa Lucia</strain>
    </source>
</reference>
<evidence type="ECO:0000256" key="1">
    <source>
        <dbReference type="SAM" id="Phobius"/>
    </source>
</evidence>
<accession>W7FMG5</accession>
<dbReference type="EMBL" id="KE123483">
    <property type="protein sequence ID" value="EUT90034.1"/>
    <property type="molecule type" value="Genomic_DNA"/>
</dbReference>
<evidence type="ECO:0000313" key="2">
    <source>
        <dbReference type="EMBL" id="EUT90034.1"/>
    </source>
</evidence>
<gene>
    <name evidence="2" type="ORF">PFAG_01236</name>
</gene>
<keyword evidence="1" id="KW-0812">Transmembrane</keyword>
<keyword evidence="1" id="KW-0472">Membrane</keyword>
<dbReference type="AlphaFoldDB" id="W7FMG5"/>
<feature type="transmembrane region" description="Helical" evidence="1">
    <location>
        <begin position="49"/>
        <end position="69"/>
    </location>
</feature>
<dbReference type="Proteomes" id="UP000030666">
    <property type="component" value="Unassembled WGS sequence"/>
</dbReference>
<name>W7FMG5_PLAFA</name>
<sequence length="73" mass="9029">MRANVIFSVSKNVREYIKVRSLEYMKNPYLFSSYRIKEKKKKKKNDVKLLYRVFSFLNIIIELFLIYLMKRKN</sequence>
<protein>
    <submittedName>
        <fullName evidence="2">Uncharacterized protein</fullName>
    </submittedName>
</protein>
<keyword evidence="1" id="KW-1133">Transmembrane helix</keyword>